<dbReference type="AlphaFoldDB" id="A0A0X3ALY9"/>
<dbReference type="InterPro" id="IPR011990">
    <property type="entry name" value="TPR-like_helical_dom_sf"/>
</dbReference>
<dbReference type="EMBL" id="FCOR01000001">
    <property type="protein sequence ID" value="CVK15253.1"/>
    <property type="molecule type" value="Genomic_DNA"/>
</dbReference>
<proteinExistence type="predicted"/>
<accession>A0A0X3ALY9</accession>
<dbReference type="PROSITE" id="PS51257">
    <property type="entry name" value="PROKAR_LIPOPROTEIN"/>
    <property type="match status" value="1"/>
</dbReference>
<dbReference type="OrthoDB" id="1522549at2"/>
<protein>
    <recommendedName>
        <fullName evidence="4">Tetratricopeptide repeat-containing protein</fullName>
    </recommendedName>
</protein>
<feature type="coiled-coil region" evidence="1">
    <location>
        <begin position="464"/>
        <end position="491"/>
    </location>
</feature>
<keyword evidence="3" id="KW-1185">Reference proteome</keyword>
<sequence length="791" mass="92338">MKKVIYTILILSLLGGCSTKKNGITHRTYHRITSWNNTLFNGQEALNDELKSRNLRYRDNFSAILQVEPGNPWVDKKESSIDFTLSDSENNTSNLSGELKDNFKNLDAQGAINSLSDALGNMLGAGKDSKTQGYDKAIEKGKKAIEKHSMLIKGKEYNSMMSEAYLLLARAYYYKRDPFESLNYLNYMNSTLFKNTKRAQAEGYKALALAQAGNSFQANEIYEKLVKQKLKKRDEKFISKIYSQFLIDEKRYQDAVKALNVAKKYNKSANDQARFNFIQGQLSEILKEEDQARDYYNSAYKKKSVPELEIKSQIALSRLYKKEDSLTYLGRIKFLKGLTKKGLYQSRKNEIYYAMGLTSLREEREKDAMNYFFASLKERESDPQTRALVYQEIGDHYFSKQNYVYASAYYDSAISRFVDPVMKRKLAVKNKVLDNITQKYYLVKKNDSILMIAKMTPNQRNTYYQKYINQIKEKEEQKRLQQEKIQGKENTTEFATETFENNMFSLNMTTPNTKGKWYFYNNNLKQVGQSEFRKQWGDRMLADNWRMSNKISNLEDVKMQLSGQSDSKNPRRFEIEYYTENLPKTQSEIDVLKKQRDSVELSLGILYFDKLHDIKSATSTLEHLLSTKPYNEEITVLAMYNLYRFNKEENNNLSKKYSDIIITQYPNTKYAYTILNPQTNVLNTNSSEAILFYENTYKKYEKGNYKEAKELASQALLKYPNHEIIAKFILLSAFCDAKLGNKKEFKQSLENIVKVYKDKEEGKKATELLKTFNNMNNNEKLLKANDREIKK</sequence>
<organism evidence="2 3">
    <name type="scientific">Apibacter mensalis</name>
    <dbReference type="NCBI Taxonomy" id="1586267"/>
    <lineage>
        <taxon>Bacteria</taxon>
        <taxon>Pseudomonadati</taxon>
        <taxon>Bacteroidota</taxon>
        <taxon>Flavobacteriia</taxon>
        <taxon>Flavobacteriales</taxon>
        <taxon>Weeksellaceae</taxon>
        <taxon>Apibacter</taxon>
    </lineage>
</organism>
<dbReference type="Proteomes" id="UP000182761">
    <property type="component" value="Unassembled WGS sequence"/>
</dbReference>
<evidence type="ECO:0008006" key="4">
    <source>
        <dbReference type="Google" id="ProtNLM"/>
    </source>
</evidence>
<reference evidence="2 3" key="1">
    <citation type="submission" date="2016-01" db="EMBL/GenBank/DDBJ databases">
        <authorList>
            <person name="McClelland M."/>
            <person name="Jain A."/>
            <person name="Saraogi P."/>
            <person name="Mendelson R."/>
            <person name="Westerman R."/>
            <person name="SanMiguel P."/>
            <person name="Csonka L."/>
        </authorList>
    </citation>
    <scope>NUCLEOTIDE SEQUENCE [LARGE SCALE GENOMIC DNA]</scope>
    <source>
        <strain evidence="2 3">R-53146</strain>
    </source>
</reference>
<evidence type="ECO:0000313" key="3">
    <source>
        <dbReference type="Proteomes" id="UP000182761"/>
    </source>
</evidence>
<gene>
    <name evidence="2" type="ORF">Ga0061079_10165</name>
</gene>
<dbReference type="InterPro" id="IPR019734">
    <property type="entry name" value="TPR_rpt"/>
</dbReference>
<name>A0A0X3ALY9_9FLAO</name>
<evidence type="ECO:0000313" key="2">
    <source>
        <dbReference type="EMBL" id="CVK15253.1"/>
    </source>
</evidence>
<keyword evidence="1" id="KW-0175">Coiled coil</keyword>
<dbReference type="STRING" id="1586267.GCA_001418685_00064"/>
<dbReference type="RefSeq" id="WP_055424492.1">
    <property type="nucleotide sequence ID" value="NZ_FCOR01000001.1"/>
</dbReference>
<dbReference type="SUPFAM" id="SSF48452">
    <property type="entry name" value="TPR-like"/>
    <property type="match status" value="1"/>
</dbReference>
<dbReference type="SMART" id="SM00028">
    <property type="entry name" value="TPR"/>
    <property type="match status" value="4"/>
</dbReference>
<dbReference type="Gene3D" id="1.25.40.10">
    <property type="entry name" value="Tetratricopeptide repeat domain"/>
    <property type="match status" value="2"/>
</dbReference>
<evidence type="ECO:0000256" key="1">
    <source>
        <dbReference type="SAM" id="Coils"/>
    </source>
</evidence>